<dbReference type="RefSeq" id="WP_191161157.1">
    <property type="nucleotide sequence ID" value="NZ_JACXAI010000035.1"/>
</dbReference>
<dbReference type="SUPFAM" id="SSF52096">
    <property type="entry name" value="ClpP/crotonase"/>
    <property type="match status" value="1"/>
</dbReference>
<dbReference type="InterPro" id="IPR001753">
    <property type="entry name" value="Enoyl-CoA_hydra/iso"/>
</dbReference>
<comment type="similarity">
    <text evidence="1">Belongs to the enoyl-CoA hydratase/isomerase family.</text>
</comment>
<keyword evidence="3" id="KW-1185">Reference proteome</keyword>
<dbReference type="Proteomes" id="UP000626844">
    <property type="component" value="Unassembled WGS sequence"/>
</dbReference>
<dbReference type="PANTHER" id="PTHR43802:SF1">
    <property type="entry name" value="IP11341P-RELATED"/>
    <property type="match status" value="1"/>
</dbReference>
<evidence type="ECO:0000313" key="2">
    <source>
        <dbReference type="EMBL" id="MBD1382705.1"/>
    </source>
</evidence>
<dbReference type="EMBL" id="JACXAI010000035">
    <property type="protein sequence ID" value="MBD1382705.1"/>
    <property type="molecule type" value="Genomic_DNA"/>
</dbReference>
<organism evidence="2 3">
    <name type="scientific">Metabacillus arenae</name>
    <dbReference type="NCBI Taxonomy" id="2771434"/>
    <lineage>
        <taxon>Bacteria</taxon>
        <taxon>Bacillati</taxon>
        <taxon>Bacillota</taxon>
        <taxon>Bacilli</taxon>
        <taxon>Bacillales</taxon>
        <taxon>Bacillaceae</taxon>
        <taxon>Metabacillus</taxon>
    </lineage>
</organism>
<dbReference type="GO" id="GO:0003824">
    <property type="term" value="F:catalytic activity"/>
    <property type="evidence" value="ECO:0007669"/>
    <property type="project" value="UniProtKB-ARBA"/>
</dbReference>
<dbReference type="Pfam" id="PF00378">
    <property type="entry name" value="ECH_1"/>
    <property type="match status" value="1"/>
</dbReference>
<evidence type="ECO:0000313" key="3">
    <source>
        <dbReference type="Proteomes" id="UP000626844"/>
    </source>
</evidence>
<protein>
    <submittedName>
        <fullName evidence="2">Enoyl-CoA hydratase/isomerase family protein</fullName>
    </submittedName>
</protein>
<dbReference type="Gene3D" id="3.90.226.10">
    <property type="entry name" value="2-enoyl-CoA Hydratase, Chain A, domain 1"/>
    <property type="match status" value="1"/>
</dbReference>
<dbReference type="CDD" id="cd06558">
    <property type="entry name" value="crotonase-like"/>
    <property type="match status" value="1"/>
</dbReference>
<evidence type="ECO:0000256" key="1">
    <source>
        <dbReference type="ARBA" id="ARBA00005254"/>
    </source>
</evidence>
<dbReference type="PANTHER" id="PTHR43802">
    <property type="entry name" value="ENOYL-COA HYDRATASE"/>
    <property type="match status" value="1"/>
</dbReference>
<gene>
    <name evidence="2" type="ORF">IC621_21095</name>
</gene>
<sequence length="273" mass="30433">MEQVVNTYETIRYEVKDFAGIITLNRPKVNAVNEQMTKDVWNALDRAEKDPSVRAVIMTGANNVFSAGGDLKEAFDLPTPIGDEPSEVYREQLETFYRVALKMWDLKKPVIAAVDGYALGVAADWVFSADVAIASNQASIGEPEIRFGAAPATLMMPWVIGIRKAKELLYTGDSVDAEEGYRLGIFNRVVPKEQLMDEAMKMAEKMAQIPPSALKITKMTVNKTYEMMNLKQALDYNLETAISMFFLNQEQEIAEAGRVLREEGLSAFLKGSK</sequence>
<dbReference type="AlphaFoldDB" id="A0A926NKG0"/>
<reference evidence="2" key="1">
    <citation type="submission" date="2020-09" db="EMBL/GenBank/DDBJ databases">
        <title>A novel bacterium of genus Bacillus, isolated from South China Sea.</title>
        <authorList>
            <person name="Huang H."/>
            <person name="Mo K."/>
            <person name="Hu Y."/>
        </authorList>
    </citation>
    <scope>NUCLEOTIDE SEQUENCE</scope>
    <source>
        <strain evidence="2">IB182487</strain>
    </source>
</reference>
<accession>A0A926NKG0</accession>
<proteinExistence type="inferred from homology"/>
<name>A0A926NKG0_9BACI</name>
<comment type="caution">
    <text evidence="2">The sequence shown here is derived from an EMBL/GenBank/DDBJ whole genome shotgun (WGS) entry which is preliminary data.</text>
</comment>
<dbReference type="InterPro" id="IPR029045">
    <property type="entry name" value="ClpP/crotonase-like_dom_sf"/>
</dbReference>